<accession>A0ABW8SFB5</accession>
<keyword evidence="2" id="KW-0347">Helicase</keyword>
<keyword evidence="2" id="KW-0067">ATP-binding</keyword>
<dbReference type="InterPro" id="IPR027417">
    <property type="entry name" value="P-loop_NTPase"/>
</dbReference>
<gene>
    <name evidence="2" type="ORF">ACJDU8_02250</name>
</gene>
<comment type="caution">
    <text evidence="2">The sequence shown here is derived from an EMBL/GenBank/DDBJ whole genome shotgun (WGS) entry which is preliminary data.</text>
</comment>
<evidence type="ECO:0000259" key="1">
    <source>
        <dbReference type="Pfam" id="PF04851"/>
    </source>
</evidence>
<sequence>MNKRISEIIQVDDIKQWNKGDIITITAGTGVGKSYFVKNILYTFARGNNKKILMLIHRKNCIEQFKQEITEDGKDDVIDIQTYQKLETIDYKIPIQYDFINTLTFFNKDNTLEFFAKQTMKTKNKTITCNKESNLPHM</sequence>
<dbReference type="GO" id="GO:0004386">
    <property type="term" value="F:helicase activity"/>
    <property type="evidence" value="ECO:0007669"/>
    <property type="project" value="UniProtKB-KW"/>
</dbReference>
<proteinExistence type="predicted"/>
<dbReference type="Proteomes" id="UP001623660">
    <property type="component" value="Unassembled WGS sequence"/>
</dbReference>
<keyword evidence="2" id="KW-0378">Hydrolase</keyword>
<evidence type="ECO:0000313" key="3">
    <source>
        <dbReference type="Proteomes" id="UP001623660"/>
    </source>
</evidence>
<evidence type="ECO:0000313" key="2">
    <source>
        <dbReference type="EMBL" id="MFL0194402.1"/>
    </source>
</evidence>
<dbReference type="SUPFAM" id="SSF52540">
    <property type="entry name" value="P-loop containing nucleoside triphosphate hydrolases"/>
    <property type="match status" value="1"/>
</dbReference>
<dbReference type="Gene3D" id="3.40.50.300">
    <property type="entry name" value="P-loop containing nucleotide triphosphate hydrolases"/>
    <property type="match status" value="1"/>
</dbReference>
<dbReference type="EMBL" id="JBJHZX010000002">
    <property type="protein sequence ID" value="MFL0194402.1"/>
    <property type="molecule type" value="Genomic_DNA"/>
</dbReference>
<keyword evidence="2" id="KW-0547">Nucleotide-binding</keyword>
<dbReference type="Pfam" id="PF04851">
    <property type="entry name" value="ResIII"/>
    <property type="match status" value="1"/>
</dbReference>
<dbReference type="RefSeq" id="WP_406790522.1">
    <property type="nucleotide sequence ID" value="NZ_JBJHZX010000002.1"/>
</dbReference>
<reference evidence="2 3" key="1">
    <citation type="submission" date="2024-11" db="EMBL/GenBank/DDBJ databases">
        <authorList>
            <person name="Heng Y.C."/>
            <person name="Lim A.C.H."/>
            <person name="Lee J.K.Y."/>
            <person name="Kittelmann S."/>
        </authorList>
    </citation>
    <scope>NUCLEOTIDE SEQUENCE [LARGE SCALE GENOMIC DNA]</scope>
    <source>
        <strain evidence="2 3">WILCCON 0269</strain>
    </source>
</reference>
<dbReference type="InterPro" id="IPR006935">
    <property type="entry name" value="Helicase/UvrB_N"/>
</dbReference>
<feature type="domain" description="Helicase/UvrB N-terminal" evidence="1">
    <location>
        <begin position="18"/>
        <end position="124"/>
    </location>
</feature>
<name>A0ABW8SFB5_9CLOT</name>
<keyword evidence="3" id="KW-1185">Reference proteome</keyword>
<organism evidence="2 3">
    <name type="scientific">Candidatus Clostridium eludens</name>
    <dbReference type="NCBI Taxonomy" id="3381663"/>
    <lineage>
        <taxon>Bacteria</taxon>
        <taxon>Bacillati</taxon>
        <taxon>Bacillota</taxon>
        <taxon>Clostridia</taxon>
        <taxon>Eubacteriales</taxon>
        <taxon>Clostridiaceae</taxon>
        <taxon>Clostridium</taxon>
    </lineage>
</organism>
<protein>
    <submittedName>
        <fullName evidence="2">DEAD/DEAH box helicase family protein</fullName>
    </submittedName>
</protein>